<reference evidence="1 2" key="1">
    <citation type="submission" date="2020-06" db="EMBL/GenBank/DDBJ databases">
        <authorList>
            <person name="Ruesch T."/>
            <person name="Stepniewski C."/>
            <person name="Ballard C."/>
            <person name="Battaglia S."/>
            <person name="Diaz I."/>
            <person name="Engley A."/>
            <person name="Erickson A."/>
            <person name="Ernst L."/>
            <person name="Gonzales E."/>
            <person name="Haider A."/>
            <person name="Harrison M."/>
            <person name="Moore J."/>
            <person name="Paratore J."/>
            <person name="Rafanan A."/>
            <person name="Storz S."/>
            <person name="Poxleitner M.K."/>
            <person name="Anders K.R."/>
            <person name="Garlena R.A."/>
            <person name="Russell D.A."/>
            <person name="Pope W.H."/>
            <person name="Jacobs-Sera D."/>
            <person name="Hatfull G.F."/>
        </authorList>
    </citation>
    <scope>NUCLEOTIDE SEQUENCE [LARGE SCALE GENOMIC DNA]</scope>
</reference>
<gene>
    <name evidence="1" type="primary">117</name>
    <name evidence="1" type="ORF">SEA_AZIZ_117</name>
</gene>
<sequence>MGAQLSAAEAARMRAAIDWVENHPVSKERHVQLVAALVDEMRLAEDTSDLRPWFNRLFEINDELDRTHGRIPTVDDWPGDMDL</sequence>
<name>A0A7G8LHP3_9CAUD</name>
<dbReference type="Proteomes" id="UP000515890">
    <property type="component" value="Segment"/>
</dbReference>
<dbReference type="EMBL" id="MT658802">
    <property type="protein sequence ID" value="QNJ56765.1"/>
    <property type="molecule type" value="Genomic_DNA"/>
</dbReference>
<dbReference type="KEGG" id="vg:63210337"/>
<protein>
    <submittedName>
        <fullName evidence="1">Uncharacterized protein</fullName>
    </submittedName>
</protein>
<dbReference type="GeneID" id="63210337"/>
<proteinExistence type="predicted"/>
<evidence type="ECO:0000313" key="1">
    <source>
        <dbReference type="EMBL" id="QNJ56765.1"/>
    </source>
</evidence>
<dbReference type="RefSeq" id="YP_010013710.1">
    <property type="nucleotide sequence ID" value="NC_053513.1"/>
</dbReference>
<reference evidence="2" key="2">
    <citation type="journal article" date="2021" name="Microbiol. Resour. Announc.">
        <title>Genome Sequences of Subcluster M2 Mycobacteriophages Estes and Aziz.</title>
        <authorList>
            <person name="Fitzgerald S.K."/>
            <person name="Johnson E.H."/>
            <person name="Storz S.H.R."/>
            <person name="Ballard C."/>
            <person name="Battaglia S."/>
            <person name="Boice M."/>
            <person name="Bramwell-Butcher J."/>
            <person name="Dedinsky M."/>
            <person name="DeKlotz J."/>
            <person name="Diaz I."/>
            <person name="Engley A."/>
            <person name="Ernst L."/>
            <person name="Gonzales E."/>
            <person name="Groscost A."/>
            <person name="Grosser P."/>
            <person name="Haider A."/>
            <person name="Harrison M."/>
            <person name="Husler K."/>
            <person name="Lau J."/>
            <person name="Monlux M."/>
            <person name="Paratore J."/>
            <person name="Ruesch T."/>
            <person name="Schlesinger M."/>
            <person name="Scholes A."/>
            <person name="Poxleitner M.K."/>
            <person name="Anders K.R."/>
        </authorList>
    </citation>
    <scope>NUCLEOTIDE SEQUENCE [LARGE SCALE GENOMIC DNA]</scope>
</reference>
<keyword evidence="2" id="KW-1185">Reference proteome</keyword>
<accession>A0A7G8LHP3</accession>
<organism evidence="1 2">
    <name type="scientific">Mycobacterium phage Aziz</name>
    <dbReference type="NCBI Taxonomy" id="2762281"/>
    <lineage>
        <taxon>Viruses</taxon>
        <taxon>Duplodnaviria</taxon>
        <taxon>Heunggongvirae</taxon>
        <taxon>Uroviricota</taxon>
        <taxon>Caudoviricetes</taxon>
        <taxon>Vilmaviridae</taxon>
        <taxon>Mclasvirinae</taxon>
        <taxon>Reyvirus</taxon>
        <taxon>Reyvirus aziz</taxon>
    </lineage>
</organism>
<evidence type="ECO:0000313" key="2">
    <source>
        <dbReference type="Proteomes" id="UP000515890"/>
    </source>
</evidence>